<evidence type="ECO:0000313" key="2">
    <source>
        <dbReference type="EMBL" id="VWB98736.1"/>
    </source>
</evidence>
<evidence type="ECO:0000313" key="3">
    <source>
        <dbReference type="Proteomes" id="UP000494125"/>
    </source>
</evidence>
<sequence length="66" mass="7338">MSVWGDTAAGAVVPFHAKKPRYAWLRIAAFVLRRAFRNAGAARSRPAPRTDQPVLRRPAAIPLMVR</sequence>
<organism evidence="2 3">
    <name type="scientific">Burkholderia diffusa</name>
    <dbReference type="NCBI Taxonomy" id="488732"/>
    <lineage>
        <taxon>Bacteria</taxon>
        <taxon>Pseudomonadati</taxon>
        <taxon>Pseudomonadota</taxon>
        <taxon>Betaproteobacteria</taxon>
        <taxon>Burkholderiales</taxon>
        <taxon>Burkholderiaceae</taxon>
        <taxon>Burkholderia</taxon>
        <taxon>Burkholderia cepacia complex</taxon>
    </lineage>
</organism>
<reference evidence="2 3" key="1">
    <citation type="submission" date="2019-09" db="EMBL/GenBank/DDBJ databases">
        <authorList>
            <person name="Depoorter E."/>
        </authorList>
    </citation>
    <scope>NUCLEOTIDE SEQUENCE [LARGE SCALE GENOMIC DNA]</scope>
    <source>
        <strain evidence="2">LMG 24065</strain>
    </source>
</reference>
<dbReference type="EMBL" id="CABVPN010000025">
    <property type="protein sequence ID" value="VWB98736.1"/>
    <property type="molecule type" value="Genomic_DNA"/>
</dbReference>
<protein>
    <submittedName>
        <fullName evidence="2">Uncharacterized protein</fullName>
    </submittedName>
</protein>
<dbReference type="AlphaFoldDB" id="A0A6P2NV56"/>
<gene>
    <name evidence="2" type="ORF">BDI24065_04761</name>
</gene>
<proteinExistence type="predicted"/>
<evidence type="ECO:0000256" key="1">
    <source>
        <dbReference type="SAM" id="MobiDB-lite"/>
    </source>
</evidence>
<name>A0A6P2NV56_9BURK</name>
<keyword evidence="3" id="KW-1185">Reference proteome</keyword>
<dbReference type="Proteomes" id="UP000494125">
    <property type="component" value="Unassembled WGS sequence"/>
</dbReference>
<accession>A0A6P2NV56</accession>
<feature type="region of interest" description="Disordered" evidence="1">
    <location>
        <begin position="39"/>
        <end position="66"/>
    </location>
</feature>